<dbReference type="NCBIfam" id="TIGR03299">
    <property type="entry name" value="LGT_TIGR03299"/>
    <property type="match status" value="1"/>
</dbReference>
<dbReference type="InterPro" id="IPR026325">
    <property type="entry name" value="DUF932"/>
</dbReference>
<organism evidence="1">
    <name type="scientific">uncultured Caudovirales phage</name>
    <dbReference type="NCBI Taxonomy" id="2100421"/>
    <lineage>
        <taxon>Viruses</taxon>
        <taxon>Duplodnaviria</taxon>
        <taxon>Heunggongvirae</taxon>
        <taxon>Uroviricota</taxon>
        <taxon>Caudoviricetes</taxon>
        <taxon>Peduoviridae</taxon>
        <taxon>Maltschvirus</taxon>
        <taxon>Maltschvirus maltsch</taxon>
    </lineage>
</organism>
<protein>
    <submittedName>
        <fullName evidence="1">LGT_TIGR03299, phage/plasmid-like protein TIGR03299</fullName>
    </submittedName>
</protein>
<dbReference type="InterPro" id="IPR017686">
    <property type="entry name" value="Phg/plasmid-like_prot"/>
</dbReference>
<sequence>MAHLIENNEFTGKSEIAYVGKKPWHGLGQQLTENAPIEVWRKEAGLDWEAQITPVMFWPQGLAAPLDMKNKQVIFRNDTHQSLGVVSDRYKIHQPADVLDFFNTLVKSAGFTLEVAGAIKGGKRIWALANVNKESAVLNDDAVKGYLLLSTSFDGSAATIGQFTSIRVVCNNTLSAADTEDAPSRVILTHGINFDASLMRDRLGIIVGGFDGMMDKYRSLARLGVSSGYAKGFVSELFPAIFDPQTEKLKESRGYKRVLELFDGAGIGASQQGVYGTRWGLLNAVTQYIDHERGHNVDTRINNAWFGNGNRLKSEAETLLLA</sequence>
<accession>A0A6J5MKG0</accession>
<dbReference type="EMBL" id="LR796474">
    <property type="protein sequence ID" value="CAB4146742.1"/>
    <property type="molecule type" value="Genomic_DNA"/>
</dbReference>
<dbReference type="Pfam" id="PF06067">
    <property type="entry name" value="DUF932"/>
    <property type="match status" value="1"/>
</dbReference>
<evidence type="ECO:0000313" key="1">
    <source>
        <dbReference type="EMBL" id="CAB4146742.1"/>
    </source>
</evidence>
<gene>
    <name evidence="1" type="ORF">UFOVP499_18</name>
</gene>
<reference evidence="1" key="1">
    <citation type="submission" date="2020-04" db="EMBL/GenBank/DDBJ databases">
        <authorList>
            <person name="Chiriac C."/>
            <person name="Salcher M."/>
            <person name="Ghai R."/>
            <person name="Kavagutti S V."/>
        </authorList>
    </citation>
    <scope>NUCLEOTIDE SEQUENCE</scope>
</reference>
<proteinExistence type="predicted"/>
<name>A0A6J5MKG0_9CAUD</name>